<reference evidence="4" key="1">
    <citation type="submission" date="2020-10" db="EMBL/GenBank/DDBJ databases">
        <title>Taxonomic study of unclassified bacteria belonging to the class Ktedonobacteria.</title>
        <authorList>
            <person name="Yabe S."/>
            <person name="Wang C.M."/>
            <person name="Zheng Y."/>
            <person name="Sakai Y."/>
            <person name="Cavaletti L."/>
            <person name="Monciardini P."/>
            <person name="Donadio S."/>
        </authorList>
    </citation>
    <scope>NUCLEOTIDE SEQUENCE</scope>
    <source>
        <strain evidence="4">ID150040</strain>
    </source>
</reference>
<dbReference type="InterPro" id="IPR029068">
    <property type="entry name" value="Glyas_Bleomycin-R_OHBP_Dase"/>
</dbReference>
<keyword evidence="5" id="KW-1185">Reference proteome</keyword>
<name>A0A8J3IVK1_9CHLR</name>
<feature type="domain" description="VOC" evidence="3">
    <location>
        <begin position="22"/>
        <end position="168"/>
    </location>
</feature>
<dbReference type="GO" id="GO:0046872">
    <property type="term" value="F:metal ion binding"/>
    <property type="evidence" value="ECO:0007669"/>
    <property type="project" value="UniProtKB-KW"/>
</dbReference>
<dbReference type="InterPro" id="IPR051785">
    <property type="entry name" value="MMCE/EMCE_epimerase"/>
</dbReference>
<evidence type="ECO:0000256" key="2">
    <source>
        <dbReference type="SAM" id="MobiDB-lite"/>
    </source>
</evidence>
<protein>
    <submittedName>
        <fullName evidence="4">Glyoxalase</fullName>
    </submittedName>
</protein>
<dbReference type="EMBL" id="BNJK01000001">
    <property type="protein sequence ID" value="GHO97557.1"/>
    <property type="molecule type" value="Genomic_DNA"/>
</dbReference>
<dbReference type="Proteomes" id="UP000597444">
    <property type="component" value="Unassembled WGS sequence"/>
</dbReference>
<sequence length="188" mass="20832">MASDKVETTAQTNKSGIPGIRGTDHIGINVPDLEEATRFFVDVLGAEVYYSIGPFKDEGTWMADNLDVHPRAEVPEIRTLRLKNGAHFELLSFIAPDQNKTMPKLSDYDGHHIAFYVDDMDAAVAYLKSKGIRVLGPVKDGVGPESGEGSTFVLFKSPWGAMFELVSFPNGRAYEKDYEPMWVSNQES</sequence>
<accession>A0A8J3IVK1</accession>
<dbReference type="SUPFAM" id="SSF54593">
    <property type="entry name" value="Glyoxalase/Bleomycin resistance protein/Dihydroxybiphenyl dioxygenase"/>
    <property type="match status" value="1"/>
</dbReference>
<dbReference type="Gene3D" id="3.10.180.10">
    <property type="entry name" value="2,3-Dihydroxybiphenyl 1,2-Dioxygenase, domain 1"/>
    <property type="match status" value="1"/>
</dbReference>
<dbReference type="PANTHER" id="PTHR43048">
    <property type="entry name" value="METHYLMALONYL-COA EPIMERASE"/>
    <property type="match status" value="1"/>
</dbReference>
<dbReference type="GO" id="GO:0004493">
    <property type="term" value="F:methylmalonyl-CoA epimerase activity"/>
    <property type="evidence" value="ECO:0007669"/>
    <property type="project" value="TreeGrafter"/>
</dbReference>
<dbReference type="GO" id="GO:0046491">
    <property type="term" value="P:L-methylmalonyl-CoA metabolic process"/>
    <property type="evidence" value="ECO:0007669"/>
    <property type="project" value="TreeGrafter"/>
</dbReference>
<feature type="region of interest" description="Disordered" evidence="2">
    <location>
        <begin position="1"/>
        <end position="21"/>
    </location>
</feature>
<dbReference type="PROSITE" id="PS51819">
    <property type="entry name" value="VOC"/>
    <property type="match status" value="1"/>
</dbReference>
<dbReference type="RefSeq" id="WP_220208094.1">
    <property type="nucleotide sequence ID" value="NZ_BNJK01000001.1"/>
</dbReference>
<evidence type="ECO:0000256" key="1">
    <source>
        <dbReference type="ARBA" id="ARBA00022723"/>
    </source>
</evidence>
<organism evidence="4 5">
    <name type="scientific">Reticulibacter mediterranei</name>
    <dbReference type="NCBI Taxonomy" id="2778369"/>
    <lineage>
        <taxon>Bacteria</taxon>
        <taxon>Bacillati</taxon>
        <taxon>Chloroflexota</taxon>
        <taxon>Ktedonobacteria</taxon>
        <taxon>Ktedonobacterales</taxon>
        <taxon>Reticulibacteraceae</taxon>
        <taxon>Reticulibacter</taxon>
    </lineage>
</organism>
<comment type="caution">
    <text evidence="4">The sequence shown here is derived from an EMBL/GenBank/DDBJ whole genome shotgun (WGS) entry which is preliminary data.</text>
</comment>
<keyword evidence="1" id="KW-0479">Metal-binding</keyword>
<gene>
    <name evidence="4" type="ORF">KSF_076050</name>
</gene>
<dbReference type="Pfam" id="PF13669">
    <property type="entry name" value="Glyoxalase_4"/>
    <property type="match status" value="1"/>
</dbReference>
<evidence type="ECO:0000313" key="4">
    <source>
        <dbReference type="EMBL" id="GHO97557.1"/>
    </source>
</evidence>
<dbReference type="PANTHER" id="PTHR43048:SF6">
    <property type="entry name" value="BLR8189 PROTEIN"/>
    <property type="match status" value="1"/>
</dbReference>
<evidence type="ECO:0000259" key="3">
    <source>
        <dbReference type="PROSITE" id="PS51819"/>
    </source>
</evidence>
<proteinExistence type="predicted"/>
<dbReference type="InterPro" id="IPR037523">
    <property type="entry name" value="VOC_core"/>
</dbReference>
<evidence type="ECO:0000313" key="5">
    <source>
        <dbReference type="Proteomes" id="UP000597444"/>
    </source>
</evidence>
<dbReference type="AlphaFoldDB" id="A0A8J3IVK1"/>